<dbReference type="OrthoDB" id="9797664at2"/>
<evidence type="ECO:0000313" key="4">
    <source>
        <dbReference type="EMBL" id="PWE00811.1"/>
    </source>
</evidence>
<comment type="subcellular location">
    <subcellularLocation>
        <location evidence="1">Secreted</location>
    </subcellularLocation>
</comment>
<dbReference type="PANTHER" id="PTHR10009:SF18">
    <property type="entry name" value="PROTEIN YELLOW-LIKE PROTEIN"/>
    <property type="match status" value="1"/>
</dbReference>
<protein>
    <recommendedName>
        <fullName evidence="6">Major royal jelly protein</fullName>
    </recommendedName>
</protein>
<dbReference type="Proteomes" id="UP000244956">
    <property type="component" value="Unassembled WGS sequence"/>
</dbReference>
<name>A0A2U2BCM6_9BACT</name>
<evidence type="ECO:0008006" key="6">
    <source>
        <dbReference type="Google" id="ProtNLM"/>
    </source>
</evidence>
<evidence type="ECO:0000256" key="2">
    <source>
        <dbReference type="ARBA" id="ARBA00022525"/>
    </source>
</evidence>
<dbReference type="PANTHER" id="PTHR10009">
    <property type="entry name" value="PROTEIN YELLOW-RELATED"/>
    <property type="match status" value="1"/>
</dbReference>
<evidence type="ECO:0000256" key="1">
    <source>
        <dbReference type="ARBA" id="ARBA00004613"/>
    </source>
</evidence>
<sequence length="345" mass="38961">MKQVVFLILAFTFGNLAMFAGPEKLEQIASFKGQQVTGVTVTQEGRIFVNFPRWRKSVENSVLEVREDGSSQPYPNKEWNNWKTGKPVPDSMFVAVQSVVAVNDKLYVLDTCNPLWKGVINNPRIFVFDLKTDELSDVLILSDDSFKPNTYTNDLRIDTKNGFIYITDSNEPGLIVYDLEKKTSRRALDNHYSTRGEFNSLTINGRKWGGNKVHSDGIAFHLNNDRLYYHALTGYTLYSVSAEALRDGTKTEIEQSVIREAKTPAPDGMIFDQRGNLYMADLENTAVIVLKPNGKTQTMAQGDQVGWADTFSIYDGYLYFTDSKIHLAGKGAEKLNYTINRICIK</sequence>
<proteinExistence type="predicted"/>
<organism evidence="4 5">
    <name type="scientific">Marinilabilia rubra</name>
    <dbReference type="NCBI Taxonomy" id="2162893"/>
    <lineage>
        <taxon>Bacteria</taxon>
        <taxon>Pseudomonadati</taxon>
        <taxon>Bacteroidota</taxon>
        <taxon>Bacteroidia</taxon>
        <taxon>Marinilabiliales</taxon>
        <taxon>Marinilabiliaceae</taxon>
        <taxon>Marinilabilia</taxon>
    </lineage>
</organism>
<dbReference type="Pfam" id="PF03022">
    <property type="entry name" value="MRJP"/>
    <property type="match status" value="1"/>
</dbReference>
<dbReference type="SUPFAM" id="SSF63829">
    <property type="entry name" value="Calcium-dependent phosphotriesterase"/>
    <property type="match status" value="1"/>
</dbReference>
<keyword evidence="5" id="KW-1185">Reference proteome</keyword>
<dbReference type="AlphaFoldDB" id="A0A2U2BCM6"/>
<dbReference type="Gene3D" id="2.120.10.30">
    <property type="entry name" value="TolB, C-terminal domain"/>
    <property type="match status" value="1"/>
</dbReference>
<dbReference type="GO" id="GO:0005576">
    <property type="term" value="C:extracellular region"/>
    <property type="evidence" value="ECO:0007669"/>
    <property type="project" value="UniProtKB-SubCell"/>
</dbReference>
<dbReference type="InterPro" id="IPR017996">
    <property type="entry name" value="MRJP/yellow-related"/>
</dbReference>
<keyword evidence="2" id="KW-0964">Secreted</keyword>
<reference evidence="4 5" key="1">
    <citation type="submission" date="2018-05" db="EMBL/GenBank/DDBJ databases">
        <title>Marinilabilia rubrum sp. nov., isolated from saltern sediment.</title>
        <authorList>
            <person name="Zhang R."/>
        </authorList>
    </citation>
    <scope>NUCLEOTIDE SEQUENCE [LARGE SCALE GENOMIC DNA]</scope>
    <source>
        <strain evidence="4 5">WTE16</strain>
    </source>
</reference>
<evidence type="ECO:0000256" key="3">
    <source>
        <dbReference type="SAM" id="SignalP"/>
    </source>
</evidence>
<dbReference type="InterPro" id="IPR011042">
    <property type="entry name" value="6-blade_b-propeller_TolB-like"/>
</dbReference>
<accession>A0A2U2BCM6</accession>
<gene>
    <name evidence="4" type="ORF">DDZ16_04255</name>
</gene>
<dbReference type="EMBL" id="QEWP01000002">
    <property type="protein sequence ID" value="PWE00811.1"/>
    <property type="molecule type" value="Genomic_DNA"/>
</dbReference>
<keyword evidence="3" id="KW-0732">Signal</keyword>
<comment type="caution">
    <text evidence="4">The sequence shown here is derived from an EMBL/GenBank/DDBJ whole genome shotgun (WGS) entry which is preliminary data.</text>
</comment>
<evidence type="ECO:0000313" key="5">
    <source>
        <dbReference type="Proteomes" id="UP000244956"/>
    </source>
</evidence>
<feature type="chain" id="PRO_5015576397" description="Major royal jelly protein" evidence="3">
    <location>
        <begin position="18"/>
        <end position="345"/>
    </location>
</feature>
<feature type="signal peptide" evidence="3">
    <location>
        <begin position="1"/>
        <end position="17"/>
    </location>
</feature>
<dbReference type="RefSeq" id="WP_109263182.1">
    <property type="nucleotide sequence ID" value="NZ_QEWP01000002.1"/>
</dbReference>